<dbReference type="SUPFAM" id="SSF57302">
    <property type="entry name" value="Snake toxin-like"/>
    <property type="match status" value="1"/>
</dbReference>
<dbReference type="AlphaFoldDB" id="A0A0L8I6B8"/>
<evidence type="ECO:0000313" key="7">
    <source>
        <dbReference type="EMBL" id="KOF97036.1"/>
    </source>
</evidence>
<sequence length="268" mass="28875">AIECKCSTKECRQERTESCTAKYACYVEIHVDDNGLQTGSVLRGCIDTKASLLCENRRPENIRINKPWPYLYCCEQDFCNQQVLPTLPSNNKITVSSPASGRPSTVYPMSHLQAVSRPNTRSVNPMYIAIPLVGVCILLALIVFALYLLRQRTEYNSFQSPASGVSNPSSTNDHFDVNGIHRGKHSVMDLPSRNSKSQPAVNTTESSTGCGTSAAATAASAVAAVAAEAATSGSSLSKSVCNNRDLISHCSESDRSSSGSETKLFLQV</sequence>
<evidence type="ECO:0000256" key="4">
    <source>
        <dbReference type="SAM" id="MobiDB-lite"/>
    </source>
</evidence>
<evidence type="ECO:0000256" key="2">
    <source>
        <dbReference type="ARBA" id="ARBA00022729"/>
    </source>
</evidence>
<proteinExistence type="predicted"/>
<dbReference type="OrthoDB" id="6412674at2759"/>
<feature type="region of interest" description="Disordered" evidence="4">
    <location>
        <begin position="159"/>
        <end position="210"/>
    </location>
</feature>
<gene>
    <name evidence="7" type="ORF">OCBIM_22032075mg</name>
</gene>
<accession>A0A0L8I6B8</accession>
<dbReference type="InterPro" id="IPR000472">
    <property type="entry name" value="Activin_recp"/>
</dbReference>
<evidence type="ECO:0000256" key="1">
    <source>
        <dbReference type="ARBA" id="ARBA00004370"/>
    </source>
</evidence>
<evidence type="ECO:0000256" key="5">
    <source>
        <dbReference type="SAM" id="Phobius"/>
    </source>
</evidence>
<evidence type="ECO:0000259" key="6">
    <source>
        <dbReference type="Pfam" id="PF01064"/>
    </source>
</evidence>
<keyword evidence="5" id="KW-0812">Transmembrane</keyword>
<dbReference type="InterPro" id="IPR045860">
    <property type="entry name" value="Snake_toxin-like_sf"/>
</dbReference>
<name>A0A0L8I6B8_OCTBM</name>
<organism evidence="7">
    <name type="scientific">Octopus bimaculoides</name>
    <name type="common">California two-spotted octopus</name>
    <dbReference type="NCBI Taxonomy" id="37653"/>
    <lineage>
        <taxon>Eukaryota</taxon>
        <taxon>Metazoa</taxon>
        <taxon>Spiralia</taxon>
        <taxon>Lophotrochozoa</taxon>
        <taxon>Mollusca</taxon>
        <taxon>Cephalopoda</taxon>
        <taxon>Coleoidea</taxon>
        <taxon>Octopodiformes</taxon>
        <taxon>Octopoda</taxon>
        <taxon>Incirrata</taxon>
        <taxon>Octopodidae</taxon>
        <taxon>Octopus</taxon>
    </lineage>
</organism>
<dbReference type="GO" id="GO:0004675">
    <property type="term" value="F:transmembrane receptor protein serine/threonine kinase activity"/>
    <property type="evidence" value="ECO:0007669"/>
    <property type="project" value="InterPro"/>
</dbReference>
<feature type="transmembrane region" description="Helical" evidence="5">
    <location>
        <begin position="126"/>
        <end position="149"/>
    </location>
</feature>
<evidence type="ECO:0000256" key="3">
    <source>
        <dbReference type="ARBA" id="ARBA00023136"/>
    </source>
</evidence>
<feature type="compositionally biased region" description="Polar residues" evidence="4">
    <location>
        <begin position="192"/>
        <end position="202"/>
    </location>
</feature>
<reference evidence="7" key="1">
    <citation type="submission" date="2015-07" db="EMBL/GenBank/DDBJ databases">
        <title>MeaNS - Measles Nucleotide Surveillance Program.</title>
        <authorList>
            <person name="Tran T."/>
            <person name="Druce J."/>
        </authorList>
    </citation>
    <scope>NUCLEOTIDE SEQUENCE</scope>
    <source>
        <strain evidence="7">UCB-OBI-ISO-001</strain>
        <tissue evidence="7">Gonad</tissue>
    </source>
</reference>
<feature type="compositionally biased region" description="Polar residues" evidence="4">
    <location>
        <begin position="159"/>
        <end position="172"/>
    </location>
</feature>
<dbReference type="GO" id="GO:0016020">
    <property type="term" value="C:membrane"/>
    <property type="evidence" value="ECO:0007669"/>
    <property type="project" value="UniProtKB-SubCell"/>
</dbReference>
<dbReference type="Gene3D" id="2.10.60.10">
    <property type="entry name" value="CD59"/>
    <property type="match status" value="1"/>
</dbReference>
<dbReference type="EMBL" id="KQ416417">
    <property type="protein sequence ID" value="KOF97036.1"/>
    <property type="molecule type" value="Genomic_DNA"/>
</dbReference>
<keyword evidence="5" id="KW-1133">Transmembrane helix</keyword>
<feature type="domain" description="Activin types I and II receptor" evidence="6">
    <location>
        <begin position="2"/>
        <end position="82"/>
    </location>
</feature>
<feature type="non-terminal residue" evidence="7">
    <location>
        <position position="1"/>
    </location>
</feature>
<keyword evidence="2" id="KW-0732">Signal</keyword>
<dbReference type="Pfam" id="PF01064">
    <property type="entry name" value="Activin_recp"/>
    <property type="match status" value="1"/>
</dbReference>
<comment type="subcellular location">
    <subcellularLocation>
        <location evidence="1">Membrane</location>
    </subcellularLocation>
</comment>
<keyword evidence="3 5" id="KW-0472">Membrane</keyword>
<protein>
    <recommendedName>
        <fullName evidence="6">Activin types I and II receptor domain-containing protein</fullName>
    </recommendedName>
</protein>